<dbReference type="Gene3D" id="1.20.120.910">
    <property type="entry name" value="DksA, coiled-coil domain"/>
    <property type="match status" value="1"/>
</dbReference>
<dbReference type="EMBL" id="CP162511">
    <property type="protein sequence ID" value="XDI05000.1"/>
    <property type="molecule type" value="Genomic_DNA"/>
</dbReference>
<keyword evidence="1" id="KW-0479">Metal-binding</keyword>
<feature type="domain" description="Zinc finger DksA/TraR C4-type" evidence="5">
    <location>
        <begin position="17"/>
        <end position="48"/>
    </location>
</feature>
<gene>
    <name evidence="6" type="ORF">ABFY20_16955</name>
</gene>
<accession>A0AB39BFV6</accession>
<dbReference type="AlphaFoldDB" id="A0AB39BFV6"/>
<dbReference type="PROSITE" id="PS51128">
    <property type="entry name" value="ZF_DKSA_2"/>
    <property type="match status" value="1"/>
</dbReference>
<name>A0AB39BFV6_9MICO</name>
<dbReference type="PRINTS" id="PR00618">
    <property type="entry name" value="DKSAZNFINGER"/>
</dbReference>
<protein>
    <submittedName>
        <fullName evidence="6">TraR/DksA family transcriptional regulator</fullName>
    </submittedName>
</protein>
<evidence type="ECO:0000256" key="4">
    <source>
        <dbReference type="PROSITE-ProRule" id="PRU00510"/>
    </source>
</evidence>
<dbReference type="PROSITE" id="PS01102">
    <property type="entry name" value="ZF_DKSA_1"/>
    <property type="match status" value="1"/>
</dbReference>
<evidence type="ECO:0000256" key="2">
    <source>
        <dbReference type="ARBA" id="ARBA00022771"/>
    </source>
</evidence>
<dbReference type="GO" id="GO:0008270">
    <property type="term" value="F:zinc ion binding"/>
    <property type="evidence" value="ECO:0007669"/>
    <property type="project" value="UniProtKB-KW"/>
</dbReference>
<dbReference type="InterPro" id="IPR020460">
    <property type="entry name" value="Znf_C4-type_bac"/>
</dbReference>
<keyword evidence="2" id="KW-0863">Zinc-finger</keyword>
<dbReference type="InterPro" id="IPR020458">
    <property type="entry name" value="Znf_DskA_TraR_CS"/>
</dbReference>
<organism evidence="6">
    <name type="scientific">Herbiconiux sp. A18JL235</name>
    <dbReference type="NCBI Taxonomy" id="3152363"/>
    <lineage>
        <taxon>Bacteria</taxon>
        <taxon>Bacillati</taxon>
        <taxon>Actinomycetota</taxon>
        <taxon>Actinomycetes</taxon>
        <taxon>Micrococcales</taxon>
        <taxon>Microbacteriaceae</taxon>
        <taxon>Herbiconiux</taxon>
    </lineage>
</organism>
<dbReference type="InterPro" id="IPR000962">
    <property type="entry name" value="Znf_DskA_TraR"/>
</dbReference>
<dbReference type="PANTHER" id="PTHR33823">
    <property type="entry name" value="RNA POLYMERASE-BINDING TRANSCRIPTION FACTOR DKSA-RELATED"/>
    <property type="match status" value="1"/>
</dbReference>
<evidence type="ECO:0000313" key="6">
    <source>
        <dbReference type="EMBL" id="XDI05000.1"/>
    </source>
</evidence>
<reference evidence="6" key="1">
    <citation type="submission" date="2024-05" db="EMBL/GenBank/DDBJ databases">
        <title>Herbiconiux sp. A18JL235.</title>
        <authorList>
            <person name="Zhang G."/>
        </authorList>
    </citation>
    <scope>NUCLEOTIDE SEQUENCE</scope>
    <source>
        <strain evidence="6">A18JL235</strain>
    </source>
</reference>
<dbReference type="RefSeq" id="WP_368497378.1">
    <property type="nucleotide sequence ID" value="NZ_CP162511.1"/>
</dbReference>
<evidence type="ECO:0000256" key="3">
    <source>
        <dbReference type="ARBA" id="ARBA00022833"/>
    </source>
</evidence>
<keyword evidence="3" id="KW-0862">Zinc</keyword>
<dbReference type="SUPFAM" id="SSF57716">
    <property type="entry name" value="Glucocorticoid receptor-like (DNA-binding domain)"/>
    <property type="match status" value="1"/>
</dbReference>
<feature type="zinc finger region" description="dksA C4-type" evidence="4">
    <location>
        <begin position="21"/>
        <end position="45"/>
    </location>
</feature>
<evidence type="ECO:0000256" key="1">
    <source>
        <dbReference type="ARBA" id="ARBA00022723"/>
    </source>
</evidence>
<evidence type="ECO:0000259" key="5">
    <source>
        <dbReference type="Pfam" id="PF01258"/>
    </source>
</evidence>
<sequence>MRLDETDAALTRLAEDRYGLCERCGEPIGAGRLEARPTARLCIACASAAR</sequence>
<dbReference type="Pfam" id="PF01258">
    <property type="entry name" value="zf-dskA_traR"/>
    <property type="match status" value="1"/>
</dbReference>
<proteinExistence type="predicted"/>